<accession>A0A821LJJ0</accession>
<dbReference type="InterPro" id="IPR051341">
    <property type="entry name" value="Zyg-11_UBL_adapter"/>
</dbReference>
<dbReference type="Pfam" id="PF25013">
    <property type="entry name" value="LRR_Zer-1"/>
    <property type="match status" value="1"/>
</dbReference>
<keyword evidence="10" id="KW-1185">Reference proteome</keyword>
<feature type="domain" description="Protein zer-1 homolog-like C-terminal" evidence="7">
    <location>
        <begin position="395"/>
        <end position="750"/>
    </location>
</feature>
<evidence type="ECO:0000256" key="5">
    <source>
        <dbReference type="ARBA" id="ARBA00067612"/>
    </source>
</evidence>
<name>A0A821LJJ0_9NEOP</name>
<reference evidence="9" key="1">
    <citation type="submission" date="2021-02" db="EMBL/GenBank/DDBJ databases">
        <authorList>
            <person name="Steward A R."/>
        </authorList>
    </citation>
    <scope>NUCLEOTIDE SEQUENCE</scope>
</reference>
<dbReference type="PANTHER" id="PTHR12904:SF23">
    <property type="entry name" value="PROTEIN ZER-1 HOMOLOG"/>
    <property type="match status" value="1"/>
</dbReference>
<evidence type="ECO:0000259" key="7">
    <source>
        <dbReference type="Pfam" id="PF22964"/>
    </source>
</evidence>
<sequence>MWFPLPQETLSLNDMTPNSLFDQCLSVITDNLDSISIPNPTTRSRVLRRNVVLPAQICDKFLEAYQKKYRLNDSIAHIFRDRESTRLTIVKLEHATITDKGLRYLLAHRPLQVELVHCDCISEAAVGIIAAYNQNLVRLKFGPLNFTSNSRGVVDNHIRMNIIKRDLMQLTLKIDNSMTIPVLRLKPLNNITFLNLSKLPEVFSSLQMRIETVKFLILHNVPLTPNNMKWILQVSDNIKLLDISQENETQGTVENATSVLHELATRLPKLQYLDISGTNLAGTGQGQSMIATVDGGKVEVKTDIPGLISRATNPLEFLGLYGTHHGACQRHDIPASLISGDANEKQILTAAWAAIDYPVILSKVLSDLYYFFRFENITNVGAALSVVLLCLKKFPLETQIQISGSAIIYYIVKGNQKGNIGLNLKRRIITLLLDSMETHITDHTLMRNGCLALCQFRIPEDVLFEYDRIVQILLDVSEDSHYTFVQRIAIYLLNSLACQVDGQQKLFLGDRGAITRMLHVIALRVDRRQCDDVMEVAWSTMWNVTDETPINCQRFLDNHGMTYFLACLRWFRGNFELVRNMMGLLGNVAEVASLRPKLMRPVIIMAFYNLLNSVADGIEVSYNAAGVIAHIASDGPEAWTIREPSRTAVLNRMSAAIHRWDRKAERNINYRSFHPILNLLNARHTPECQQWAVWALANLTTVYPEKYCKLLEREGGIEMLKQLLHPNYSLYNSLFGSIKRLVTIVISNCENFSNEEVPPDQMDH</sequence>
<evidence type="ECO:0000313" key="10">
    <source>
        <dbReference type="Proteomes" id="UP000663880"/>
    </source>
</evidence>
<dbReference type="SUPFAM" id="SSF48371">
    <property type="entry name" value="ARM repeat"/>
    <property type="match status" value="1"/>
</dbReference>
<evidence type="ECO:0000259" key="8">
    <source>
        <dbReference type="Pfam" id="PF25013"/>
    </source>
</evidence>
<dbReference type="EMBL" id="CAJOBZ010000001">
    <property type="protein sequence ID" value="CAF4751848.1"/>
    <property type="molecule type" value="Genomic_DNA"/>
</dbReference>
<dbReference type="InterPro" id="IPR055142">
    <property type="entry name" value="ZER1-like_C"/>
</dbReference>
<protein>
    <recommendedName>
        <fullName evidence="5">Protein zer-1 homolog</fullName>
    </recommendedName>
    <alternativeName>
        <fullName evidence="6">Zyg-11 homolog B-like protein</fullName>
    </alternativeName>
</protein>
<gene>
    <name evidence="9" type="ORF">PMACD_LOCUS743</name>
</gene>
<dbReference type="Pfam" id="PF22964">
    <property type="entry name" value="ZER1-like_2nd"/>
    <property type="match status" value="1"/>
</dbReference>
<dbReference type="InterPro" id="IPR011989">
    <property type="entry name" value="ARM-like"/>
</dbReference>
<evidence type="ECO:0000256" key="6">
    <source>
        <dbReference type="ARBA" id="ARBA00081214"/>
    </source>
</evidence>
<evidence type="ECO:0000313" key="9">
    <source>
        <dbReference type="EMBL" id="CAF4751848.1"/>
    </source>
</evidence>
<dbReference type="InterPro" id="IPR032675">
    <property type="entry name" value="LRR_dom_sf"/>
</dbReference>
<dbReference type="InterPro" id="IPR056845">
    <property type="entry name" value="LRR_Zer-1"/>
</dbReference>
<dbReference type="GO" id="GO:0031462">
    <property type="term" value="C:Cul2-RING ubiquitin ligase complex"/>
    <property type="evidence" value="ECO:0007669"/>
    <property type="project" value="TreeGrafter"/>
</dbReference>
<feature type="domain" description="Zer-1-like leucine-rich repeats region" evidence="8">
    <location>
        <begin position="185"/>
        <end position="323"/>
    </location>
</feature>
<evidence type="ECO:0000256" key="4">
    <source>
        <dbReference type="ARBA" id="ARBA00022786"/>
    </source>
</evidence>
<dbReference type="InterPro" id="IPR016024">
    <property type="entry name" value="ARM-type_fold"/>
</dbReference>
<dbReference type="Gene3D" id="3.80.10.10">
    <property type="entry name" value="Ribonuclease Inhibitor"/>
    <property type="match status" value="1"/>
</dbReference>
<comment type="similarity">
    <text evidence="1">Belongs to the zyg-11 family.</text>
</comment>
<keyword evidence="2" id="KW-0433">Leucine-rich repeat</keyword>
<organism evidence="9 10">
    <name type="scientific">Pieris macdunnoughi</name>
    <dbReference type="NCBI Taxonomy" id="345717"/>
    <lineage>
        <taxon>Eukaryota</taxon>
        <taxon>Metazoa</taxon>
        <taxon>Ecdysozoa</taxon>
        <taxon>Arthropoda</taxon>
        <taxon>Hexapoda</taxon>
        <taxon>Insecta</taxon>
        <taxon>Pterygota</taxon>
        <taxon>Neoptera</taxon>
        <taxon>Endopterygota</taxon>
        <taxon>Lepidoptera</taxon>
        <taxon>Glossata</taxon>
        <taxon>Ditrysia</taxon>
        <taxon>Papilionoidea</taxon>
        <taxon>Pieridae</taxon>
        <taxon>Pierinae</taxon>
        <taxon>Pieris</taxon>
    </lineage>
</organism>
<comment type="caution">
    <text evidence="9">The sequence shown here is derived from an EMBL/GenBank/DDBJ whole genome shotgun (WGS) entry which is preliminary data.</text>
</comment>
<dbReference type="Gene3D" id="1.25.10.10">
    <property type="entry name" value="Leucine-rich Repeat Variant"/>
    <property type="match status" value="1"/>
</dbReference>
<evidence type="ECO:0000256" key="3">
    <source>
        <dbReference type="ARBA" id="ARBA00022737"/>
    </source>
</evidence>
<dbReference type="PANTHER" id="PTHR12904">
    <property type="match status" value="1"/>
</dbReference>
<keyword evidence="3" id="KW-0677">Repeat</keyword>
<evidence type="ECO:0000256" key="2">
    <source>
        <dbReference type="ARBA" id="ARBA00022614"/>
    </source>
</evidence>
<dbReference type="AlphaFoldDB" id="A0A821LJJ0"/>
<proteinExistence type="inferred from homology"/>
<dbReference type="OrthoDB" id="5783533at2759"/>
<dbReference type="FunFam" id="1.25.10.10:FF:000111">
    <property type="entry name" value="Protein zer-1 homolog"/>
    <property type="match status" value="1"/>
</dbReference>
<evidence type="ECO:0000256" key="1">
    <source>
        <dbReference type="ARBA" id="ARBA00009420"/>
    </source>
</evidence>
<dbReference type="SUPFAM" id="SSF52047">
    <property type="entry name" value="RNI-like"/>
    <property type="match status" value="1"/>
</dbReference>
<keyword evidence="4" id="KW-0833">Ubl conjugation pathway</keyword>
<dbReference type="Proteomes" id="UP000663880">
    <property type="component" value="Unassembled WGS sequence"/>
</dbReference>